<comment type="caution">
    <text evidence="1">The sequence shown here is derived from an EMBL/GenBank/DDBJ whole genome shotgun (WGS) entry which is preliminary data.</text>
</comment>
<dbReference type="EMBL" id="CM039174">
    <property type="protein sequence ID" value="KAH9751793.1"/>
    <property type="molecule type" value="Genomic_DNA"/>
</dbReference>
<organism evidence="1 2">
    <name type="scientific">Citrus sinensis</name>
    <name type="common">Sweet orange</name>
    <name type="synonym">Citrus aurantium var. sinensis</name>
    <dbReference type="NCBI Taxonomy" id="2711"/>
    <lineage>
        <taxon>Eukaryota</taxon>
        <taxon>Viridiplantae</taxon>
        <taxon>Streptophyta</taxon>
        <taxon>Embryophyta</taxon>
        <taxon>Tracheophyta</taxon>
        <taxon>Spermatophyta</taxon>
        <taxon>Magnoliopsida</taxon>
        <taxon>eudicotyledons</taxon>
        <taxon>Gunneridae</taxon>
        <taxon>Pentapetalae</taxon>
        <taxon>rosids</taxon>
        <taxon>malvids</taxon>
        <taxon>Sapindales</taxon>
        <taxon>Rutaceae</taxon>
        <taxon>Aurantioideae</taxon>
        <taxon>Citrus</taxon>
    </lineage>
</organism>
<accession>A0ACB8KBR4</accession>
<evidence type="ECO:0000313" key="1">
    <source>
        <dbReference type="EMBL" id="KAH9751793.1"/>
    </source>
</evidence>
<name>A0ACB8KBR4_CITSI</name>
<keyword evidence="2" id="KW-1185">Reference proteome</keyword>
<reference evidence="2" key="1">
    <citation type="journal article" date="2023" name="Hortic. Res.">
        <title>A chromosome-level phased genome enabling allele-level studies in sweet orange: a case study on citrus Huanglongbing tolerance.</title>
        <authorList>
            <person name="Wu B."/>
            <person name="Yu Q."/>
            <person name="Deng Z."/>
            <person name="Duan Y."/>
            <person name="Luo F."/>
            <person name="Gmitter F. Jr."/>
        </authorList>
    </citation>
    <scope>NUCLEOTIDE SEQUENCE [LARGE SCALE GENOMIC DNA]</scope>
    <source>
        <strain evidence="2">cv. Valencia</strain>
    </source>
</reference>
<sequence length="781" mass="88673">MADDRDKAIRDYVVLTPQVVHPGIIRPEVEAANFELKPVMLQMLQTVGQFNGLPNEDPHLHLKLFLEVSDAFKIAGATQDALRLRLFPYSLRDRARAWLNSLPSDSITIWNELADKFLMKNFPPTKNAKLRSEITSFHQFEDESLYEAWERFKELLRRCPHHGIPYCIQLETFYNGLNPSTRLMVDASANGALLSKSYTEAYKILERIANNNYQWPSARQPATRGSAGVHNIDAITALSAQVTSLTNMVKAMTSAPATVKQVAELSCVYCAEEHAFDNCPGNLASVNYVGNFNRQPQNNPYSNTNNPGWKQHPNFSWSSQNRNAPSLNGQSRNTQPPSFHQQSQGQKHINTNYMGQATATGDEIQPNHAEKEVATPVATTCTNLNKQSLVLPESNQQFRHPPPFPQRFQKQKHDKQFSKFLEVLKQLHINIPFVEALEQMPNYVKFLKDILARKRRLGEFEIVALTQESSHMLQNKIPAKVKDPGSFTIPCSIGTRPTTVTLQLADRSHAYPEGKIEDVLVKVDKFIFPMDFIVLDFEADKEVPIILGRPFLATGKTLIDVQKRELTMRVNDQQVTFNVLEAMRNPDEVEDCNFLSVVDFVVADRMDRCCSNSFDKVTTFDDAEEEDVAVIQTDWMEAKQFDKHNRFIEHLNLSDREVKTTLPSIESPPSLELKLLPSHLKYAYLGQNNTLHVIISSTLDAGQEQSLVDLLGKYRRAIGWTMADIKGISPSICMHKILLEDCSSNSVEHQRRLNPIMKEVVKKEIIKWLDARIIYPISDSS</sequence>
<gene>
    <name evidence="1" type="ORF">KPL71_014441</name>
</gene>
<protein>
    <submittedName>
        <fullName evidence="1">Uncharacterized protein</fullName>
    </submittedName>
</protein>
<proteinExistence type="predicted"/>
<evidence type="ECO:0000313" key="2">
    <source>
        <dbReference type="Proteomes" id="UP000829398"/>
    </source>
</evidence>
<dbReference type="Proteomes" id="UP000829398">
    <property type="component" value="Chromosome 5"/>
</dbReference>